<evidence type="ECO:0000256" key="1">
    <source>
        <dbReference type="SAM" id="MobiDB-lite"/>
    </source>
</evidence>
<sequence length="228" mass="25458">MSEGKNLTKQVEEINAELRGFGRAAVQEIKMMKDGKVVGQVRYGYKPQYVFDAVNKILLPENWRYEVVSKEIFDSQVVAEVRLFIRVNDTEWICKGSQTGQMQIVKGNVGDSYKGATTDAIQKCLSLLSIGTDAYRGLLRDVYLGSNRPAAPPPKQKTEQPIAASTKSDADQAKNNSDLPKIAGINYQHRDGIVVAVGNSFDKKDLLKSAGFKWDKADKNWYKEVVLH</sequence>
<name>A0A840V0H4_9BACT</name>
<reference evidence="2 3" key="1">
    <citation type="submission" date="2020-08" db="EMBL/GenBank/DDBJ databases">
        <title>Genomic Encyclopedia of Type Strains, Phase IV (KMG-IV): sequencing the most valuable type-strain genomes for metagenomic binning, comparative biology and taxonomic classification.</title>
        <authorList>
            <person name="Goeker M."/>
        </authorList>
    </citation>
    <scope>NUCLEOTIDE SEQUENCE [LARGE SCALE GENOMIC DNA]</scope>
    <source>
        <strain evidence="2 3">DSM 28570</strain>
    </source>
</reference>
<protein>
    <recommendedName>
        <fullName evidence="4">DNA repair protein Rad52</fullName>
    </recommendedName>
</protein>
<feature type="compositionally biased region" description="Polar residues" evidence="1">
    <location>
        <begin position="163"/>
        <end position="175"/>
    </location>
</feature>
<accession>A0A840V0H4</accession>
<organism evidence="2 3">
    <name type="scientific">Desulfoprunum benzoelyticum</name>
    <dbReference type="NCBI Taxonomy" id="1506996"/>
    <lineage>
        <taxon>Bacteria</taxon>
        <taxon>Pseudomonadati</taxon>
        <taxon>Thermodesulfobacteriota</taxon>
        <taxon>Desulfobulbia</taxon>
        <taxon>Desulfobulbales</taxon>
        <taxon>Desulfobulbaceae</taxon>
        <taxon>Desulfoprunum</taxon>
    </lineage>
</organism>
<gene>
    <name evidence="2" type="ORF">HNQ81_002113</name>
</gene>
<keyword evidence="3" id="KW-1185">Reference proteome</keyword>
<proteinExistence type="predicted"/>
<comment type="caution">
    <text evidence="2">The sequence shown here is derived from an EMBL/GenBank/DDBJ whole genome shotgun (WGS) entry which is preliminary data.</text>
</comment>
<dbReference type="RefSeq" id="WP_183351057.1">
    <property type="nucleotide sequence ID" value="NZ_JACHEO010000011.1"/>
</dbReference>
<evidence type="ECO:0000313" key="2">
    <source>
        <dbReference type="EMBL" id="MBB5348378.1"/>
    </source>
</evidence>
<dbReference type="EMBL" id="JACHEO010000011">
    <property type="protein sequence ID" value="MBB5348378.1"/>
    <property type="molecule type" value="Genomic_DNA"/>
</dbReference>
<dbReference type="Proteomes" id="UP000539642">
    <property type="component" value="Unassembled WGS sequence"/>
</dbReference>
<evidence type="ECO:0000313" key="3">
    <source>
        <dbReference type="Proteomes" id="UP000539642"/>
    </source>
</evidence>
<feature type="region of interest" description="Disordered" evidence="1">
    <location>
        <begin position="147"/>
        <end position="175"/>
    </location>
</feature>
<dbReference type="AlphaFoldDB" id="A0A840V0H4"/>
<evidence type="ECO:0008006" key="4">
    <source>
        <dbReference type="Google" id="ProtNLM"/>
    </source>
</evidence>